<dbReference type="EMBL" id="NHRY01000093">
    <property type="protein sequence ID" value="PPQ34687.1"/>
    <property type="molecule type" value="Genomic_DNA"/>
</dbReference>
<sequence length="65" mass="6596">MPATTPPPGATGIRLKRAPEESTLLNVAEGAPPLALAMGRNDRGAGSLADGASVIRNHPCLLILP</sequence>
<proteinExistence type="predicted"/>
<gene>
    <name evidence="1" type="ORF">CCS01_09880</name>
</gene>
<dbReference type="Proteomes" id="UP000239724">
    <property type="component" value="Unassembled WGS sequence"/>
</dbReference>
<comment type="caution">
    <text evidence="1">The sequence shown here is derived from an EMBL/GenBank/DDBJ whole genome shotgun (WGS) entry which is preliminary data.</text>
</comment>
<dbReference type="AlphaFoldDB" id="A0A2S6NJ52"/>
<evidence type="ECO:0000313" key="2">
    <source>
        <dbReference type="Proteomes" id="UP000239724"/>
    </source>
</evidence>
<evidence type="ECO:0000313" key="1">
    <source>
        <dbReference type="EMBL" id="PPQ34687.1"/>
    </source>
</evidence>
<keyword evidence="2" id="KW-1185">Reference proteome</keyword>
<name>A0A2S6NJ52_RHOGL</name>
<organism evidence="1 2">
    <name type="scientific">Rhodopila globiformis</name>
    <name type="common">Rhodopseudomonas globiformis</name>
    <dbReference type="NCBI Taxonomy" id="1071"/>
    <lineage>
        <taxon>Bacteria</taxon>
        <taxon>Pseudomonadati</taxon>
        <taxon>Pseudomonadota</taxon>
        <taxon>Alphaproteobacteria</taxon>
        <taxon>Acetobacterales</taxon>
        <taxon>Acetobacteraceae</taxon>
        <taxon>Rhodopila</taxon>
    </lineage>
</organism>
<accession>A0A2S6NJ52</accession>
<protein>
    <submittedName>
        <fullName evidence="1">Uncharacterized protein</fullName>
    </submittedName>
</protein>
<reference evidence="1 2" key="1">
    <citation type="journal article" date="2018" name="Arch. Microbiol.">
        <title>New insights into the metabolic potential of the phototrophic purple bacterium Rhodopila globiformis DSM 161(T) from its draft genome sequence and evidence for a vanadium-dependent nitrogenase.</title>
        <authorList>
            <person name="Imhoff J.F."/>
            <person name="Rahn T."/>
            <person name="Kunzel S."/>
            <person name="Neulinger S.C."/>
        </authorList>
    </citation>
    <scope>NUCLEOTIDE SEQUENCE [LARGE SCALE GENOMIC DNA]</scope>
    <source>
        <strain evidence="1 2">DSM 161</strain>
    </source>
</reference>